<comment type="caution">
    <text evidence="3">The sequence shown here is derived from an EMBL/GenBank/DDBJ whole genome shotgun (WGS) entry which is preliminary data.</text>
</comment>
<dbReference type="Gene3D" id="3.40.33.10">
    <property type="entry name" value="CAP"/>
    <property type="match status" value="1"/>
</dbReference>
<sequence>MKKLLYLMVFILTIAIFINKANIDFEFKQKEYVSNINQVEEVENAMSLDDINIKKYKEIKIGDSEKILISKIGNPERKDISEYGFTWYVYNNVKNNFAMVGIKNQKVVALYSNSINSCDINNIKLGDNIDFIRINHKPIEYKKKGNTKFMIDSKDQFDIFIEDNKYITIFYDLYKDNKVTSYQVIDKTIEESLKDIYPKYSEELKTSFEMQTIDLINSVRDKEGLNRLNFNEKASISALKHSIDMRDKNYFDHENKKGKSPFDRMKKEHIRYSLAGENIAAGQINAIYAHEALMNSIGHRKNILGDYKNIGVGVSFGGHYKLYYTQNFFSE</sequence>
<dbReference type="PANTHER" id="PTHR31157">
    <property type="entry name" value="SCP DOMAIN-CONTAINING PROTEIN"/>
    <property type="match status" value="1"/>
</dbReference>
<organism evidence="3 4">
    <name type="scientific">Paraclostridium ghonii</name>
    <dbReference type="NCBI Taxonomy" id="29358"/>
    <lineage>
        <taxon>Bacteria</taxon>
        <taxon>Bacillati</taxon>
        <taxon>Bacillota</taxon>
        <taxon>Clostridia</taxon>
        <taxon>Peptostreptococcales</taxon>
        <taxon>Peptostreptococcaceae</taxon>
        <taxon>Paraclostridium</taxon>
    </lineage>
</organism>
<gene>
    <name evidence="3" type="ORF">QOZ92_001186</name>
</gene>
<dbReference type="SUPFAM" id="SSF55797">
    <property type="entry name" value="PR-1-like"/>
    <property type="match status" value="1"/>
</dbReference>
<dbReference type="RefSeq" id="WP_307504554.1">
    <property type="nucleotide sequence ID" value="NZ_BAAACE010000028.1"/>
</dbReference>
<dbReference type="InterPro" id="IPR029410">
    <property type="entry name" value="CAP_assoc"/>
</dbReference>
<dbReference type="InterPro" id="IPR014044">
    <property type="entry name" value="CAP_dom"/>
</dbReference>
<proteinExistence type="predicted"/>
<dbReference type="PANTHER" id="PTHR31157:SF1">
    <property type="entry name" value="SCP DOMAIN-CONTAINING PROTEIN"/>
    <property type="match status" value="1"/>
</dbReference>
<dbReference type="InterPro" id="IPR035940">
    <property type="entry name" value="CAP_sf"/>
</dbReference>
<evidence type="ECO:0000259" key="2">
    <source>
        <dbReference type="Pfam" id="PF14504"/>
    </source>
</evidence>
<dbReference type="Proteomes" id="UP001232584">
    <property type="component" value="Unassembled WGS sequence"/>
</dbReference>
<keyword evidence="4" id="KW-1185">Reference proteome</keyword>
<dbReference type="EMBL" id="JAUSWG010000004">
    <property type="protein sequence ID" value="MDQ0556073.1"/>
    <property type="molecule type" value="Genomic_DNA"/>
</dbReference>
<accession>A0ABU0MZM7</accession>
<name>A0ABU0MZM7_9FIRM</name>
<dbReference type="Pfam" id="PF00188">
    <property type="entry name" value="CAP"/>
    <property type="match status" value="1"/>
</dbReference>
<dbReference type="CDD" id="cd05379">
    <property type="entry name" value="CAP_bacterial"/>
    <property type="match status" value="1"/>
</dbReference>
<evidence type="ECO:0000313" key="3">
    <source>
        <dbReference type="EMBL" id="MDQ0556073.1"/>
    </source>
</evidence>
<dbReference type="Pfam" id="PF14504">
    <property type="entry name" value="CAP_assoc_N"/>
    <property type="match status" value="1"/>
</dbReference>
<feature type="domain" description="CAP-associated" evidence="2">
    <location>
        <begin position="61"/>
        <end position="194"/>
    </location>
</feature>
<protein>
    <submittedName>
        <fullName evidence="3">Uncharacterized protein YkwD</fullName>
    </submittedName>
</protein>
<evidence type="ECO:0000313" key="4">
    <source>
        <dbReference type="Proteomes" id="UP001232584"/>
    </source>
</evidence>
<evidence type="ECO:0000259" key="1">
    <source>
        <dbReference type="Pfam" id="PF00188"/>
    </source>
</evidence>
<feature type="domain" description="SCP" evidence="1">
    <location>
        <begin position="214"/>
        <end position="328"/>
    </location>
</feature>
<reference evidence="3 4" key="1">
    <citation type="submission" date="2023-07" db="EMBL/GenBank/DDBJ databases">
        <title>Genomic Encyclopedia of Type Strains, Phase IV (KMG-IV): sequencing the most valuable type-strain genomes for metagenomic binning, comparative biology and taxonomic classification.</title>
        <authorList>
            <person name="Goeker M."/>
        </authorList>
    </citation>
    <scope>NUCLEOTIDE SEQUENCE [LARGE SCALE GENOMIC DNA]</scope>
    <source>
        <strain evidence="3 4">DSM 15049</strain>
    </source>
</reference>